<comment type="caution">
    <text evidence="1">The sequence shown here is derived from an EMBL/GenBank/DDBJ whole genome shotgun (WGS) entry which is preliminary data.</text>
</comment>
<evidence type="ECO:0000313" key="1">
    <source>
        <dbReference type="EMBL" id="NYJ75178.1"/>
    </source>
</evidence>
<sequence>MQQINETGKHPKVGVLEPLALPTCKSCANYSMTVSLLVKGKTHYTGDSFKIRDAAFQSSDHSLVQISGDVLKVIETDSTGRIRGGYPPASDVQFVVFLAPWSGLWRVSEIKVEQAGSQS</sequence>
<dbReference type="EMBL" id="JACCFW010000001">
    <property type="protein sequence ID" value="NYJ75178.1"/>
    <property type="molecule type" value="Genomic_DNA"/>
</dbReference>
<evidence type="ECO:0000313" key="2">
    <source>
        <dbReference type="Proteomes" id="UP000571817"/>
    </source>
</evidence>
<organism evidence="1 2">
    <name type="scientific">Allobranchiibius huperziae</name>
    <dbReference type="NCBI Taxonomy" id="1874116"/>
    <lineage>
        <taxon>Bacteria</taxon>
        <taxon>Bacillati</taxon>
        <taxon>Actinomycetota</taxon>
        <taxon>Actinomycetes</taxon>
        <taxon>Micrococcales</taxon>
        <taxon>Dermacoccaceae</taxon>
        <taxon>Allobranchiibius</taxon>
    </lineage>
</organism>
<proteinExistence type="predicted"/>
<dbReference type="RefSeq" id="WP_179481632.1">
    <property type="nucleotide sequence ID" value="NZ_JACCFW010000001.1"/>
</dbReference>
<dbReference type="Proteomes" id="UP000571817">
    <property type="component" value="Unassembled WGS sequence"/>
</dbReference>
<accession>A0A853DE90</accession>
<protein>
    <submittedName>
        <fullName evidence="1">Uncharacterized protein</fullName>
    </submittedName>
</protein>
<reference evidence="1 2" key="1">
    <citation type="submission" date="2020-07" db="EMBL/GenBank/DDBJ databases">
        <title>Sequencing the genomes of 1000 actinobacteria strains.</title>
        <authorList>
            <person name="Klenk H.-P."/>
        </authorList>
    </citation>
    <scope>NUCLEOTIDE SEQUENCE [LARGE SCALE GENOMIC DNA]</scope>
    <source>
        <strain evidence="1 2">DSM 29531</strain>
    </source>
</reference>
<gene>
    <name evidence="1" type="ORF">HNR15_002141</name>
</gene>
<keyword evidence="2" id="KW-1185">Reference proteome</keyword>
<name>A0A853DE90_9MICO</name>
<dbReference type="AlphaFoldDB" id="A0A853DE90"/>